<evidence type="ECO:0000313" key="5">
    <source>
        <dbReference type="Proteomes" id="UP001153069"/>
    </source>
</evidence>
<comment type="similarity">
    <text evidence="1">Belongs to the peptidase C14B family.</text>
</comment>
<feature type="region of interest" description="Disordered" evidence="3">
    <location>
        <begin position="485"/>
        <end position="953"/>
    </location>
</feature>
<feature type="compositionally biased region" description="Basic and acidic residues" evidence="3">
    <location>
        <begin position="681"/>
        <end position="695"/>
    </location>
</feature>
<feature type="compositionally biased region" description="Basic and acidic residues" evidence="3">
    <location>
        <begin position="517"/>
        <end position="530"/>
    </location>
</feature>
<accession>A0A9N8E3P0</accession>
<gene>
    <name evidence="4" type="ORF">SEMRO_586_G171220.1</name>
</gene>
<dbReference type="GO" id="GO:0006508">
    <property type="term" value="P:proteolysis"/>
    <property type="evidence" value="ECO:0007669"/>
    <property type="project" value="TreeGrafter"/>
</dbReference>
<sequence>MLKMNVMRRASTTTHDNGDGTVTTITTSYNLDGTKVTKKKTLPKHIPENVDRGTGSPVPAKRASYGYESLEQAAEQVKSELRKVLGVPHSDNHLFENKVARAIPAEIVLIASQDDVTQAQESDSARRKYELPDIPNTRSDSGSLATCALLQMFFEDPKRLVAGNSNKQPYNYRQLLQQIQSRVKQCSSLQQANPVISSSRPLGPPALKGGQFAPFYIVPPGFTGTRRALLICVVSGEGHDLKGPPNDIQYVHHFLTQHCGFKDKDIIQLRDDQHAPASSKRSTKQNILDGFSKMVRMSNPNDVLFIQYTGHGGRLGDNLYILPSDYKENGQIMDDDILKDLIKFLPEAVHCTMLVDCCYSGVIGDLPYSLHSNKKGVDIEQQQTIGSYYDTDTREEMIEHEELCDEDYKAKQEARSKWRNMNRIATVAKEMAKEAAEKAKEAAEKASKAAGEASKVASKAAGEYGKVASKAAGEYGKVASKAAGEYGKVASKAAGKAAVSARERGAQVRQSAGKAAEQARNKAADFRRSQTTDAVPRGRKRTDDENASRGVPPMARPTSPMNRSKTVGLGHSPPRQRPQPQAQQQKPALRRVATAPAPHAMPSIRRTKTNDTANAPSPAMPSIRRTKTNDTGNVPSPAMPSIRRTKTTNDTANVPSAPYRPKPIYVNESSSSSKPTVRRTKTNEEIAREQEEAARRAAVAQSRRDANQARTQPQRARSTDGVDYESAARRAAVERSRREAAEARANKMGEESPRDYEWEEAARREAVERSRREAAAARGAKMDESVREQEEAARREAVERSRREAAEEAARKEAVERSRREAAEEAARREAVERSRREAAEEAARREAVERSRREALEEAARREAVERSKREAAEEAARREAVERSKREAAEEAARREAVERKRREAEEEAARKEAVERSRREAASEHDEAARREAVERSKREAAAARGKPVQ</sequence>
<dbReference type="AlphaFoldDB" id="A0A9N8E3P0"/>
<feature type="coiled-coil region" evidence="2">
    <location>
        <begin position="425"/>
        <end position="453"/>
    </location>
</feature>
<dbReference type="Gene3D" id="3.40.50.12660">
    <property type="match status" value="1"/>
</dbReference>
<dbReference type="GO" id="GO:0004197">
    <property type="term" value="F:cysteine-type endopeptidase activity"/>
    <property type="evidence" value="ECO:0007669"/>
    <property type="project" value="TreeGrafter"/>
</dbReference>
<feature type="compositionally biased region" description="Low complexity" evidence="3">
    <location>
        <begin position="487"/>
        <end position="500"/>
    </location>
</feature>
<feature type="region of interest" description="Disordered" evidence="3">
    <location>
        <begin position="117"/>
        <end position="137"/>
    </location>
</feature>
<feature type="compositionally biased region" description="Basic and acidic residues" evidence="3">
    <location>
        <begin position="726"/>
        <end position="945"/>
    </location>
</feature>
<dbReference type="GO" id="GO:0005737">
    <property type="term" value="C:cytoplasm"/>
    <property type="evidence" value="ECO:0007669"/>
    <property type="project" value="TreeGrafter"/>
</dbReference>
<evidence type="ECO:0000256" key="2">
    <source>
        <dbReference type="SAM" id="Coils"/>
    </source>
</evidence>
<dbReference type="OrthoDB" id="3223806at2759"/>
<organism evidence="4 5">
    <name type="scientific">Seminavis robusta</name>
    <dbReference type="NCBI Taxonomy" id="568900"/>
    <lineage>
        <taxon>Eukaryota</taxon>
        <taxon>Sar</taxon>
        <taxon>Stramenopiles</taxon>
        <taxon>Ochrophyta</taxon>
        <taxon>Bacillariophyta</taxon>
        <taxon>Bacillariophyceae</taxon>
        <taxon>Bacillariophycidae</taxon>
        <taxon>Naviculales</taxon>
        <taxon>Naviculaceae</taxon>
        <taxon>Seminavis</taxon>
    </lineage>
</organism>
<dbReference type="PANTHER" id="PTHR48104:SF30">
    <property type="entry name" value="METACASPASE-1"/>
    <property type="match status" value="1"/>
</dbReference>
<dbReference type="Proteomes" id="UP001153069">
    <property type="component" value="Unassembled WGS sequence"/>
</dbReference>
<evidence type="ECO:0000256" key="3">
    <source>
        <dbReference type="SAM" id="MobiDB-lite"/>
    </source>
</evidence>
<evidence type="ECO:0000313" key="4">
    <source>
        <dbReference type="EMBL" id="CAB9513354.1"/>
    </source>
</evidence>
<keyword evidence="2" id="KW-0175">Coiled coil</keyword>
<proteinExistence type="inferred from homology"/>
<name>A0A9N8E3P0_9STRA</name>
<feature type="compositionally biased region" description="Low complexity" evidence="3">
    <location>
        <begin position="578"/>
        <end position="591"/>
    </location>
</feature>
<comment type="caution">
    <text evidence="4">The sequence shown here is derived from an EMBL/GenBank/DDBJ whole genome shotgun (WGS) entry which is preliminary data.</text>
</comment>
<keyword evidence="5" id="KW-1185">Reference proteome</keyword>
<dbReference type="PANTHER" id="PTHR48104">
    <property type="entry name" value="METACASPASE-4"/>
    <property type="match status" value="1"/>
</dbReference>
<dbReference type="EMBL" id="CAICTM010000585">
    <property type="protein sequence ID" value="CAB9513354.1"/>
    <property type="molecule type" value="Genomic_DNA"/>
</dbReference>
<evidence type="ECO:0000256" key="1">
    <source>
        <dbReference type="ARBA" id="ARBA00009005"/>
    </source>
</evidence>
<protein>
    <submittedName>
        <fullName evidence="4">Metacaspase-1</fullName>
    </submittedName>
</protein>
<reference evidence="4" key="1">
    <citation type="submission" date="2020-06" db="EMBL/GenBank/DDBJ databases">
        <authorList>
            <consortium name="Plant Systems Biology data submission"/>
        </authorList>
    </citation>
    <scope>NUCLEOTIDE SEQUENCE</scope>
    <source>
        <strain evidence="4">D6</strain>
    </source>
</reference>
<dbReference type="InterPro" id="IPR050452">
    <property type="entry name" value="Metacaspase"/>
</dbReference>